<evidence type="ECO:0000256" key="3">
    <source>
        <dbReference type="ARBA" id="ARBA00022833"/>
    </source>
</evidence>
<keyword evidence="3" id="KW-0862">Zinc</keyword>
<dbReference type="GO" id="GO:0008270">
    <property type="term" value="F:zinc ion binding"/>
    <property type="evidence" value="ECO:0007669"/>
    <property type="project" value="UniProtKB-KW"/>
</dbReference>
<feature type="domain" description="RING-type" evidence="5">
    <location>
        <begin position="16"/>
        <end position="57"/>
    </location>
</feature>
<dbReference type="PROSITE" id="PS50089">
    <property type="entry name" value="ZF_RING_2"/>
    <property type="match status" value="1"/>
</dbReference>
<dbReference type="AlphaFoldDB" id="A0A6C0AU02"/>
<dbReference type="SMART" id="SM00184">
    <property type="entry name" value="RING"/>
    <property type="match status" value="1"/>
</dbReference>
<name>A0A6C0AU02_9ZZZZ</name>
<keyword evidence="2" id="KW-0863">Zinc-finger</keyword>
<dbReference type="GO" id="GO:0061630">
    <property type="term" value="F:ubiquitin protein ligase activity"/>
    <property type="evidence" value="ECO:0007669"/>
    <property type="project" value="TreeGrafter"/>
</dbReference>
<keyword evidence="1" id="KW-0479">Metal-binding</keyword>
<sequence>MENVVVYSHSGAPGACSVCLETIAPGDEVARMPCFHSFHSACVNNWLIARGTCPECRHQVMHVHGAGDDGVSDAEYDDENDEYDDALSDAPPPVPAAAAVGNDGNMFYSLGPQVQVSGGYWVRMVVHRPWADPESLSPVWAPEVGSVVTPQFHVVCPGGHMVVPVMRMPWHGGVLHVVLQRVEHTDSHECDVIVSSTNHGPHVLCRVQLEPSAADAAAAPPAGRAPLSDSAERNEAWPLISRGADAIDTDAESVVDVADSDVDCDSVVEVA</sequence>
<accession>A0A6C0AU02</accession>
<dbReference type="EMBL" id="MN740865">
    <property type="protein sequence ID" value="QHS83036.1"/>
    <property type="molecule type" value="Genomic_DNA"/>
</dbReference>
<dbReference type="InterPro" id="IPR051834">
    <property type="entry name" value="RING_finger_E3_ligase"/>
</dbReference>
<dbReference type="InterPro" id="IPR013083">
    <property type="entry name" value="Znf_RING/FYVE/PHD"/>
</dbReference>
<dbReference type="SUPFAM" id="SSF57850">
    <property type="entry name" value="RING/U-box"/>
    <property type="match status" value="1"/>
</dbReference>
<evidence type="ECO:0000259" key="5">
    <source>
        <dbReference type="PROSITE" id="PS50089"/>
    </source>
</evidence>
<dbReference type="Gene3D" id="3.30.40.10">
    <property type="entry name" value="Zinc/RING finger domain, C3HC4 (zinc finger)"/>
    <property type="match status" value="1"/>
</dbReference>
<proteinExistence type="predicted"/>
<organism evidence="6">
    <name type="scientific">viral metagenome</name>
    <dbReference type="NCBI Taxonomy" id="1070528"/>
    <lineage>
        <taxon>unclassified sequences</taxon>
        <taxon>metagenomes</taxon>
        <taxon>organismal metagenomes</taxon>
    </lineage>
</organism>
<dbReference type="GO" id="GO:0006511">
    <property type="term" value="P:ubiquitin-dependent protein catabolic process"/>
    <property type="evidence" value="ECO:0007669"/>
    <property type="project" value="TreeGrafter"/>
</dbReference>
<dbReference type="InterPro" id="IPR001841">
    <property type="entry name" value="Znf_RING"/>
</dbReference>
<dbReference type="PANTHER" id="PTHR45931">
    <property type="entry name" value="SI:CH211-59O9.10"/>
    <property type="match status" value="1"/>
</dbReference>
<dbReference type="PANTHER" id="PTHR45931:SF3">
    <property type="entry name" value="RING ZINC FINGER-CONTAINING PROTEIN"/>
    <property type="match status" value="1"/>
</dbReference>
<dbReference type="GO" id="GO:0005634">
    <property type="term" value="C:nucleus"/>
    <property type="evidence" value="ECO:0007669"/>
    <property type="project" value="TreeGrafter"/>
</dbReference>
<feature type="compositionally biased region" description="Acidic residues" evidence="4">
    <location>
        <begin position="70"/>
        <end position="87"/>
    </location>
</feature>
<dbReference type="Pfam" id="PF13639">
    <property type="entry name" value="zf-RING_2"/>
    <property type="match status" value="1"/>
</dbReference>
<evidence type="ECO:0000313" key="6">
    <source>
        <dbReference type="EMBL" id="QHS83036.1"/>
    </source>
</evidence>
<reference evidence="6" key="1">
    <citation type="journal article" date="2020" name="Nature">
        <title>Giant virus diversity and host interactions through global metagenomics.</title>
        <authorList>
            <person name="Schulz F."/>
            <person name="Roux S."/>
            <person name="Paez-Espino D."/>
            <person name="Jungbluth S."/>
            <person name="Walsh D.A."/>
            <person name="Denef V.J."/>
            <person name="McMahon K.D."/>
            <person name="Konstantinidis K.T."/>
            <person name="Eloe-Fadrosh E.A."/>
            <person name="Kyrpides N.C."/>
            <person name="Woyke T."/>
        </authorList>
    </citation>
    <scope>NUCLEOTIDE SEQUENCE</scope>
    <source>
        <strain evidence="6">GVMAG-S-1103017-74</strain>
    </source>
</reference>
<evidence type="ECO:0000256" key="4">
    <source>
        <dbReference type="SAM" id="MobiDB-lite"/>
    </source>
</evidence>
<protein>
    <recommendedName>
        <fullName evidence="5">RING-type domain-containing protein</fullName>
    </recommendedName>
</protein>
<evidence type="ECO:0000256" key="2">
    <source>
        <dbReference type="ARBA" id="ARBA00022771"/>
    </source>
</evidence>
<evidence type="ECO:0000256" key="1">
    <source>
        <dbReference type="ARBA" id="ARBA00022723"/>
    </source>
</evidence>
<feature type="region of interest" description="Disordered" evidence="4">
    <location>
        <begin position="68"/>
        <end position="90"/>
    </location>
</feature>